<sequence length="197" mass="20274">MAVVVAAAIVVIIALVTAFIAPGWALKKNASDGGAVAQGTETQTTQAAPATPTISPSALPSDATELLKAMPDTVLNFARTGAGATSTWQSAKVKPIEEYTLTYSTGDAADDVTIVTAQWSKADDAKTQYDALASALTGKELASGNIKVSGSSTGSYVTKEDASDSNKAVSVWRNDTVVFQATGSKQAVQDLTKNFPL</sequence>
<evidence type="ECO:0000313" key="3">
    <source>
        <dbReference type="Proteomes" id="UP000469763"/>
    </source>
</evidence>
<name>A0A7K3TKI7_9BIFI</name>
<feature type="region of interest" description="Disordered" evidence="1">
    <location>
        <begin position="35"/>
        <end position="57"/>
    </location>
</feature>
<evidence type="ECO:0000256" key="1">
    <source>
        <dbReference type="SAM" id="MobiDB-lite"/>
    </source>
</evidence>
<keyword evidence="3" id="KW-1185">Reference proteome</keyword>
<gene>
    <name evidence="2" type="ORF">GFD22_09425</name>
</gene>
<evidence type="ECO:0008006" key="4">
    <source>
        <dbReference type="Google" id="ProtNLM"/>
    </source>
</evidence>
<reference evidence="2 3" key="1">
    <citation type="submission" date="2019-10" db="EMBL/GenBank/DDBJ databases">
        <title>Bifidobacterium from non-human primates.</title>
        <authorList>
            <person name="Modesto M."/>
        </authorList>
    </citation>
    <scope>NUCLEOTIDE SEQUENCE [LARGE SCALE GENOMIC DNA]</scope>
    <source>
        <strain evidence="2 3">TREC</strain>
    </source>
</reference>
<dbReference type="Proteomes" id="UP000469763">
    <property type="component" value="Unassembled WGS sequence"/>
</dbReference>
<protein>
    <recommendedName>
        <fullName evidence="4">DUF4245 family protein</fullName>
    </recommendedName>
</protein>
<dbReference type="AlphaFoldDB" id="A0A7K3TKI7"/>
<dbReference type="OrthoDB" id="3242799at2"/>
<dbReference type="EMBL" id="WHZY01000018">
    <property type="protein sequence ID" value="NEG79184.1"/>
    <property type="molecule type" value="Genomic_DNA"/>
</dbReference>
<organism evidence="2 3">
    <name type="scientific">Bifidobacterium avesanii</name>
    <dbReference type="NCBI Taxonomy" id="1798157"/>
    <lineage>
        <taxon>Bacteria</taxon>
        <taxon>Bacillati</taxon>
        <taxon>Actinomycetota</taxon>
        <taxon>Actinomycetes</taxon>
        <taxon>Bifidobacteriales</taxon>
        <taxon>Bifidobacteriaceae</taxon>
        <taxon>Bifidobacterium</taxon>
    </lineage>
</organism>
<accession>A0A7K3TKI7</accession>
<proteinExistence type="predicted"/>
<evidence type="ECO:0000313" key="2">
    <source>
        <dbReference type="EMBL" id="NEG79184.1"/>
    </source>
</evidence>
<comment type="caution">
    <text evidence="2">The sequence shown here is derived from an EMBL/GenBank/DDBJ whole genome shotgun (WGS) entry which is preliminary data.</text>
</comment>